<dbReference type="GO" id="GO:0047661">
    <property type="term" value="F:amino-acid racemase activity"/>
    <property type="evidence" value="ECO:0007669"/>
    <property type="project" value="InterPro"/>
</dbReference>
<dbReference type="Gene3D" id="3.40.50.1860">
    <property type="match status" value="2"/>
</dbReference>
<dbReference type="NCBIfam" id="TIGR00035">
    <property type="entry name" value="asp_race"/>
    <property type="match status" value="1"/>
</dbReference>
<dbReference type="PANTHER" id="PTHR21198:SF7">
    <property type="entry name" value="ASPARTATE-GLUTAMATE RACEMASE FAMILY"/>
    <property type="match status" value="1"/>
</dbReference>
<evidence type="ECO:0000256" key="1">
    <source>
        <dbReference type="ARBA" id="ARBA00007847"/>
    </source>
</evidence>
<dbReference type="Proteomes" id="UP000194137">
    <property type="component" value="Chromosome"/>
</dbReference>
<dbReference type="RefSeq" id="WP_086091197.1">
    <property type="nucleotide sequence ID" value="NZ_CP021112.1"/>
</dbReference>
<dbReference type="InterPro" id="IPR004380">
    <property type="entry name" value="Asp_race"/>
</dbReference>
<evidence type="ECO:0000313" key="3">
    <source>
        <dbReference type="EMBL" id="ARQ02757.1"/>
    </source>
</evidence>
<dbReference type="InterPro" id="IPR033134">
    <property type="entry name" value="Asp/Glu_racemase_AS_2"/>
</dbReference>
<dbReference type="InterPro" id="IPR015942">
    <property type="entry name" value="Asp/Glu/hydantoin_racemase"/>
</dbReference>
<gene>
    <name evidence="3" type="ORF">CAK95_05175</name>
</gene>
<organism evidence="3 4">
    <name type="scientific">Pseudorhodoplanes sinuspersici</name>
    <dbReference type="NCBI Taxonomy" id="1235591"/>
    <lineage>
        <taxon>Bacteria</taxon>
        <taxon>Pseudomonadati</taxon>
        <taxon>Pseudomonadota</taxon>
        <taxon>Alphaproteobacteria</taxon>
        <taxon>Hyphomicrobiales</taxon>
        <taxon>Pseudorhodoplanes</taxon>
    </lineage>
</organism>
<reference evidence="3 4" key="1">
    <citation type="submission" date="2017-05" db="EMBL/GenBank/DDBJ databases">
        <title>Full genome sequence of Pseudorhodoplanes sinuspersici.</title>
        <authorList>
            <person name="Dastgheib S.M.M."/>
            <person name="Shavandi M."/>
            <person name="Tirandaz H."/>
        </authorList>
    </citation>
    <scope>NUCLEOTIDE SEQUENCE [LARGE SCALE GENOMIC DNA]</scope>
    <source>
        <strain evidence="3 4">RIPI110</strain>
    </source>
</reference>
<dbReference type="InterPro" id="IPR001920">
    <property type="entry name" value="Asp/Glu_race"/>
</dbReference>
<dbReference type="Pfam" id="PF01177">
    <property type="entry name" value="Asp_Glu_race"/>
    <property type="match status" value="1"/>
</dbReference>
<dbReference type="OrthoDB" id="9803739at2"/>
<accession>A0A1W6ZZD8</accession>
<dbReference type="KEGG" id="psin:CAK95_05175"/>
<dbReference type="AlphaFoldDB" id="A0A1W6ZZD8"/>
<comment type="similarity">
    <text evidence="1">Belongs to the aspartate/glutamate racemases family.</text>
</comment>
<name>A0A1W6ZZD8_9HYPH</name>
<protein>
    <submittedName>
        <fullName evidence="3">Aspartate racemase</fullName>
    </submittedName>
</protein>
<dbReference type="InterPro" id="IPR018187">
    <property type="entry name" value="Asp/Glu_racemase_AS_1"/>
</dbReference>
<sequence length="238" mass="26198">MKTIGLLGGMSWESTAVYYRRINENIRDRFGGLHSAEVLMRSVNFDTIVALQQSNAWDQAGAILARLAKDLEQAGADCIVICTNTMHKLADMVQERISIPLLHITDVTGQALKAAGVRTPLLLATRYTMEQDFYLAQLRDKHRLSPMVPDAEDRTTVHDIIFSELCCGVVRNESRQRYLDVVARAHAAGADSVILGCTEIGLLIGPNDLNLPTFDSTLLHADAAVAFALDEPRTRHAA</sequence>
<dbReference type="PROSITE" id="PS00923">
    <property type="entry name" value="ASP_GLU_RACEMASE_1"/>
    <property type="match status" value="1"/>
</dbReference>
<evidence type="ECO:0000313" key="4">
    <source>
        <dbReference type="Proteomes" id="UP000194137"/>
    </source>
</evidence>
<proteinExistence type="inferred from homology"/>
<dbReference type="STRING" id="1235591.CAK95_05175"/>
<dbReference type="PANTHER" id="PTHR21198">
    <property type="entry name" value="GLUTAMATE RACEMASE"/>
    <property type="match status" value="1"/>
</dbReference>
<keyword evidence="2" id="KW-0413">Isomerase</keyword>
<dbReference type="PROSITE" id="PS00924">
    <property type="entry name" value="ASP_GLU_RACEMASE_2"/>
    <property type="match status" value="1"/>
</dbReference>
<keyword evidence="4" id="KW-1185">Reference proteome</keyword>
<evidence type="ECO:0000256" key="2">
    <source>
        <dbReference type="ARBA" id="ARBA00023235"/>
    </source>
</evidence>
<dbReference type="EMBL" id="CP021112">
    <property type="protein sequence ID" value="ARQ02757.1"/>
    <property type="molecule type" value="Genomic_DNA"/>
</dbReference>
<dbReference type="SUPFAM" id="SSF53681">
    <property type="entry name" value="Aspartate/glutamate racemase"/>
    <property type="match status" value="2"/>
</dbReference>